<name>A0A8D9FR38_9VIRU</name>
<protein>
    <submittedName>
        <fullName evidence="2">Uncharacterized protein</fullName>
    </submittedName>
</protein>
<reference evidence="2" key="1">
    <citation type="submission" date="2021-06" db="EMBL/GenBank/DDBJ databases">
        <authorList>
            <person name="Gannon L."/>
            <person name="Redgwell R T."/>
            <person name="Michniewski S."/>
            <person name="Harrison D C."/>
            <person name="Millard A."/>
        </authorList>
    </citation>
    <scope>NUCLEOTIDE SEQUENCE</scope>
</reference>
<evidence type="ECO:0000313" key="2">
    <source>
        <dbReference type="EMBL" id="CAG7581366.1"/>
    </source>
</evidence>
<proteinExistence type="predicted"/>
<sequence length="107" mass="12618">MIKKFDEFVNEEFFWRKKPVIDNTALEVNTFFGRMKAVENLFDMYRSQDPDFWKDPDVKTSMIDSSELLGDFMRSAKVIVDSMDLSHSEPNDIETEVEIENPNLENE</sequence>
<organism evidence="2">
    <name type="scientific">uncultured marine phage</name>
    <dbReference type="NCBI Taxonomy" id="707152"/>
    <lineage>
        <taxon>Viruses</taxon>
        <taxon>environmental samples</taxon>
    </lineage>
</organism>
<accession>A0A8D9FR38</accession>
<gene>
    <name evidence="2" type="ORF">SLAVMIC_00806</name>
</gene>
<evidence type="ECO:0000256" key="1">
    <source>
        <dbReference type="SAM" id="MobiDB-lite"/>
    </source>
</evidence>
<dbReference type="EMBL" id="OU342829">
    <property type="protein sequence ID" value="CAG7581366.1"/>
    <property type="molecule type" value="Genomic_DNA"/>
</dbReference>
<feature type="region of interest" description="Disordered" evidence="1">
    <location>
        <begin position="87"/>
        <end position="107"/>
    </location>
</feature>